<keyword evidence="2" id="KW-0472">Membrane</keyword>
<feature type="compositionally biased region" description="Basic and acidic residues" evidence="1">
    <location>
        <begin position="13"/>
        <end position="29"/>
    </location>
</feature>
<dbReference type="EMBL" id="JGYW01000004">
    <property type="protein sequence ID" value="KFI59139.1"/>
    <property type="molecule type" value="Genomic_DNA"/>
</dbReference>
<comment type="caution">
    <text evidence="3">The sequence shown here is derived from an EMBL/GenBank/DDBJ whole genome shotgun (WGS) entry which is preliminary data.</text>
</comment>
<proteinExistence type="predicted"/>
<dbReference type="RefSeq" id="WP_006294403.1">
    <property type="nucleotide sequence ID" value="NZ_ABXB03000001.1"/>
</dbReference>
<dbReference type="Proteomes" id="UP000029074">
    <property type="component" value="Unassembled WGS sequence"/>
</dbReference>
<evidence type="ECO:0000313" key="5">
    <source>
        <dbReference type="Proteomes" id="UP000003656"/>
    </source>
</evidence>
<feature type="transmembrane region" description="Helical" evidence="2">
    <location>
        <begin position="177"/>
        <end position="196"/>
    </location>
</feature>
<accession>D1NT75</accession>
<feature type="transmembrane region" description="Helical" evidence="2">
    <location>
        <begin position="152"/>
        <end position="171"/>
    </location>
</feature>
<evidence type="ECO:0000313" key="3">
    <source>
        <dbReference type="EMBL" id="EFA23877.1"/>
    </source>
</evidence>
<dbReference type="AlphaFoldDB" id="D1NT75"/>
<feature type="region of interest" description="Disordered" evidence="1">
    <location>
        <begin position="1"/>
        <end position="47"/>
    </location>
</feature>
<gene>
    <name evidence="4" type="ORF">BGLCM_0725</name>
    <name evidence="3" type="ORF">BIFGAL_02987</name>
</gene>
<reference evidence="4 6" key="2">
    <citation type="submission" date="2014-03" db="EMBL/GenBank/DDBJ databases">
        <title>Genomics of Bifidobacteria.</title>
        <authorList>
            <person name="Ventura M."/>
            <person name="Milani C."/>
            <person name="Lugli G.A."/>
        </authorList>
    </citation>
    <scope>NUCLEOTIDE SEQUENCE [LARGE SCALE GENOMIC DNA]</scope>
    <source>
        <strain evidence="4 6">LMG 11596</strain>
    </source>
</reference>
<evidence type="ECO:0000256" key="1">
    <source>
        <dbReference type="SAM" id="MobiDB-lite"/>
    </source>
</evidence>
<keyword evidence="2" id="KW-1133">Transmembrane helix</keyword>
<dbReference type="EMBL" id="ABXB03000001">
    <property type="protein sequence ID" value="EFA23877.1"/>
    <property type="molecule type" value="Genomic_DNA"/>
</dbReference>
<dbReference type="eggNOG" id="ENOG5031E4N">
    <property type="taxonomic scope" value="Bacteria"/>
</dbReference>
<keyword evidence="2" id="KW-0812">Transmembrane</keyword>
<organism evidence="3 5">
    <name type="scientific">Bifidobacterium gallicum DSM 20093 = LMG 11596</name>
    <dbReference type="NCBI Taxonomy" id="561180"/>
    <lineage>
        <taxon>Bacteria</taxon>
        <taxon>Bacillati</taxon>
        <taxon>Actinomycetota</taxon>
        <taxon>Actinomycetes</taxon>
        <taxon>Bifidobacteriales</taxon>
        <taxon>Bifidobacteriaceae</taxon>
        <taxon>Bifidobacterium</taxon>
    </lineage>
</organism>
<evidence type="ECO:0000313" key="6">
    <source>
        <dbReference type="Proteomes" id="UP000029074"/>
    </source>
</evidence>
<evidence type="ECO:0000313" key="4">
    <source>
        <dbReference type="EMBL" id="KFI59139.1"/>
    </source>
</evidence>
<evidence type="ECO:0000256" key="2">
    <source>
        <dbReference type="SAM" id="Phobius"/>
    </source>
</evidence>
<feature type="region of interest" description="Disordered" evidence="1">
    <location>
        <begin position="73"/>
        <end position="97"/>
    </location>
</feature>
<protein>
    <recommendedName>
        <fullName evidence="7">Membrane associated protein</fullName>
    </recommendedName>
</protein>
<evidence type="ECO:0008006" key="7">
    <source>
        <dbReference type="Google" id="ProtNLM"/>
    </source>
</evidence>
<sequence length="214" mass="23218">MTELNNSNDGDELDARRDMHPRDGQEQRPPHASGGSQDAGDVLDDTDAAWAAFMQDHADDLSDISTSRTAKKFSRKADKLEHSAQASHAQKEHKQRMLSVDELPDKDFVGGHTSGPRDFHASSWLDVDQVMDDASPFVPPNPDLHDVHRGRALLWTLLVLGVAAVIIAALLPSWSGIIGLIGAIFVLLGAGGLVAMHHGHDDTKITWDDDGARV</sequence>
<name>D1NT75_9BIFI</name>
<reference evidence="3 5" key="1">
    <citation type="submission" date="2009-11" db="EMBL/GenBank/DDBJ databases">
        <authorList>
            <person name="Weinstock G."/>
            <person name="Sodergren E."/>
            <person name="Clifton S."/>
            <person name="Fulton L."/>
            <person name="Fulton B."/>
            <person name="Courtney L."/>
            <person name="Fronick C."/>
            <person name="Harrison M."/>
            <person name="Strong C."/>
            <person name="Farmer C."/>
            <person name="Delahaunty K."/>
            <person name="Markovic C."/>
            <person name="Hall O."/>
            <person name="Minx P."/>
            <person name="Tomlinson C."/>
            <person name="Mitreva M."/>
            <person name="Nelson J."/>
            <person name="Hou S."/>
            <person name="Wollam A."/>
            <person name="Pepin K.H."/>
            <person name="Johnson M."/>
            <person name="Bhonagiri V."/>
            <person name="Nash W.E."/>
            <person name="Warren W."/>
            <person name="Chinwalla A."/>
            <person name="Mardis E.R."/>
            <person name="Wilson R.K."/>
        </authorList>
    </citation>
    <scope>NUCLEOTIDE SEQUENCE [LARGE SCALE GENOMIC DNA]</scope>
    <source>
        <strain evidence="3 5">DSM 20093</strain>
    </source>
</reference>
<keyword evidence="6" id="KW-1185">Reference proteome</keyword>
<dbReference type="OrthoDB" id="3232424at2"/>
<dbReference type="Proteomes" id="UP000003656">
    <property type="component" value="Unassembled WGS sequence"/>
</dbReference>